<accession>A0A1I5UU27</accession>
<gene>
    <name evidence="4" type="ORF">SAMN05216190_12737</name>
</gene>
<dbReference type="AlphaFoldDB" id="A0A1I5UU27"/>
<evidence type="ECO:0000313" key="5">
    <source>
        <dbReference type="Proteomes" id="UP000198784"/>
    </source>
</evidence>
<keyword evidence="5" id="KW-1185">Reference proteome</keyword>
<proteinExistence type="predicted"/>
<dbReference type="PANTHER" id="PTHR30570:SF1">
    <property type="entry name" value="PHOSPHATE-BINDING PROTEIN PSTS"/>
    <property type="match status" value="1"/>
</dbReference>
<dbReference type="InterPro" id="IPR036737">
    <property type="entry name" value="OmpA-like_sf"/>
</dbReference>
<dbReference type="GO" id="GO:0016020">
    <property type="term" value="C:membrane"/>
    <property type="evidence" value="ECO:0007669"/>
    <property type="project" value="UniProtKB-UniRule"/>
</dbReference>
<name>A0A1I5UU27_9PSED</name>
<dbReference type="Pfam" id="PF00691">
    <property type="entry name" value="OmpA"/>
    <property type="match status" value="1"/>
</dbReference>
<dbReference type="CDD" id="cd07185">
    <property type="entry name" value="OmpA_C-like"/>
    <property type="match status" value="1"/>
</dbReference>
<dbReference type="CDD" id="cd13653">
    <property type="entry name" value="PBP2_phosphate_like_1"/>
    <property type="match status" value="1"/>
</dbReference>
<dbReference type="InterPro" id="IPR050811">
    <property type="entry name" value="Phosphate_ABC_transporter"/>
</dbReference>
<dbReference type="OrthoDB" id="9790048at2"/>
<feature type="domain" description="OmpA-like" evidence="3">
    <location>
        <begin position="346"/>
        <end position="460"/>
    </location>
</feature>
<dbReference type="InterPro" id="IPR024370">
    <property type="entry name" value="PBP_domain"/>
</dbReference>
<evidence type="ECO:0000256" key="2">
    <source>
        <dbReference type="PROSITE-ProRule" id="PRU00473"/>
    </source>
</evidence>
<evidence type="ECO:0000256" key="1">
    <source>
        <dbReference type="ARBA" id="ARBA00022729"/>
    </source>
</evidence>
<protein>
    <submittedName>
        <fullName evidence="4">Phosphate ABC transporter substrate-binding protein, PhoT family</fullName>
    </submittedName>
</protein>
<dbReference type="Gene3D" id="3.30.1330.60">
    <property type="entry name" value="OmpA-like domain"/>
    <property type="match status" value="1"/>
</dbReference>
<dbReference type="STRING" id="289003.SAMN05216190_12737"/>
<dbReference type="PANTHER" id="PTHR30570">
    <property type="entry name" value="PERIPLASMIC PHOSPHATE BINDING COMPONENT OF PHOSPHATE ABC TRANSPORTER"/>
    <property type="match status" value="1"/>
</dbReference>
<keyword evidence="1" id="KW-0732">Signal</keyword>
<dbReference type="SUPFAM" id="SSF103088">
    <property type="entry name" value="OmpA-like"/>
    <property type="match status" value="1"/>
</dbReference>
<reference evidence="5" key="1">
    <citation type="submission" date="2016-10" db="EMBL/GenBank/DDBJ databases">
        <authorList>
            <person name="Varghese N."/>
            <person name="Submissions S."/>
        </authorList>
    </citation>
    <scope>NUCLEOTIDE SEQUENCE [LARGE SCALE GENOMIC DNA]</scope>
    <source>
        <strain evidence="5">DSM 17834</strain>
    </source>
</reference>
<dbReference type="InterPro" id="IPR006665">
    <property type="entry name" value="OmpA-like"/>
</dbReference>
<dbReference type="SUPFAM" id="SSF53850">
    <property type="entry name" value="Periplasmic binding protein-like II"/>
    <property type="match status" value="1"/>
</dbReference>
<keyword evidence="2" id="KW-0472">Membrane</keyword>
<dbReference type="Gene3D" id="3.40.190.10">
    <property type="entry name" value="Periplasmic binding protein-like II"/>
    <property type="match status" value="2"/>
</dbReference>
<sequence>MPRALPACTQSTWSSTCAALLLGFICYALPWSVFAALPIPADGSSALRIQGSNTIGAKLGPALVKGLLEEQGFTAIRLQAGDAENEQKVIGTSADGRRLVIEVAAHGSATGFSALQGGNADLAASSRPIKDGEASALVGLGDMKSPGAEQIIAIDGLAIILHPSNPLAALRIDQLAQIFAGEVQDWAQLGGSRGSINLYARDDNSGTYDTFKELVLSANGKTLANNARRFESSEKLSDAVSQDPQGIGFIGLPYIRQAKAVAIAAGDSQAMLPSVTLIATEDYPLSRRLFLYNQPEMHNPWVKALVRFAHSPRGQAIVDQNGFIAQTVQAVKVAANSAMPASYQTLAREAQRLSVNFRFQQGSASLDNKAQRDIERVLAYLQSQDKLRQKVVLVGFGDPKADPARAELLSKLRAMAVRRELARHGVIFREITGLGDELPVAANDADEGRIKNRRVEVWVY</sequence>
<dbReference type="EMBL" id="FOWX01000027">
    <property type="protein sequence ID" value="SFP98753.1"/>
    <property type="molecule type" value="Genomic_DNA"/>
</dbReference>
<evidence type="ECO:0000259" key="3">
    <source>
        <dbReference type="PROSITE" id="PS51123"/>
    </source>
</evidence>
<dbReference type="Proteomes" id="UP000198784">
    <property type="component" value="Unassembled WGS sequence"/>
</dbReference>
<evidence type="ECO:0000313" key="4">
    <source>
        <dbReference type="EMBL" id="SFP98753.1"/>
    </source>
</evidence>
<dbReference type="Pfam" id="PF12849">
    <property type="entry name" value="PBP_like_2"/>
    <property type="match status" value="1"/>
</dbReference>
<organism evidence="4 5">
    <name type="scientific">Pseudomonas borbori</name>
    <dbReference type="NCBI Taxonomy" id="289003"/>
    <lineage>
        <taxon>Bacteria</taxon>
        <taxon>Pseudomonadati</taxon>
        <taxon>Pseudomonadota</taxon>
        <taxon>Gammaproteobacteria</taxon>
        <taxon>Pseudomonadales</taxon>
        <taxon>Pseudomonadaceae</taxon>
        <taxon>Pseudomonas</taxon>
    </lineage>
</organism>
<dbReference type="PROSITE" id="PS51123">
    <property type="entry name" value="OMPA_2"/>
    <property type="match status" value="1"/>
</dbReference>
<dbReference type="RefSeq" id="WP_090503659.1">
    <property type="nucleotide sequence ID" value="NZ_FOWX01000027.1"/>
</dbReference>